<evidence type="ECO:0008006" key="4">
    <source>
        <dbReference type="Google" id="ProtNLM"/>
    </source>
</evidence>
<dbReference type="AlphaFoldDB" id="A0AAV0TDF3"/>
<evidence type="ECO:0000313" key="2">
    <source>
        <dbReference type="EMBL" id="CAI5718986.1"/>
    </source>
</evidence>
<keyword evidence="1" id="KW-0732">Signal</keyword>
<dbReference type="Proteomes" id="UP001159659">
    <property type="component" value="Unassembled WGS sequence"/>
</dbReference>
<evidence type="ECO:0000313" key="3">
    <source>
        <dbReference type="Proteomes" id="UP001159659"/>
    </source>
</evidence>
<comment type="caution">
    <text evidence="2">The sequence shown here is derived from an EMBL/GenBank/DDBJ whole genome shotgun (WGS) entry which is preliminary data.</text>
</comment>
<gene>
    <name evidence="2" type="ORF">PFR002_LOCUS3733</name>
</gene>
<organism evidence="2 3">
    <name type="scientific">Peronospora farinosa</name>
    <dbReference type="NCBI Taxonomy" id="134698"/>
    <lineage>
        <taxon>Eukaryota</taxon>
        <taxon>Sar</taxon>
        <taxon>Stramenopiles</taxon>
        <taxon>Oomycota</taxon>
        <taxon>Peronosporomycetes</taxon>
        <taxon>Peronosporales</taxon>
        <taxon>Peronosporaceae</taxon>
        <taxon>Peronospora</taxon>
    </lineage>
</organism>
<protein>
    <recommendedName>
        <fullName evidence="4">RxLR effector protein</fullName>
    </recommendedName>
</protein>
<feature type="chain" id="PRO_5043348032" description="RxLR effector protein" evidence="1">
    <location>
        <begin position="19"/>
        <end position="285"/>
    </location>
</feature>
<dbReference type="EMBL" id="CANTFK010000609">
    <property type="protein sequence ID" value="CAI5718986.1"/>
    <property type="molecule type" value="Genomic_DNA"/>
</dbReference>
<evidence type="ECO:0000256" key="1">
    <source>
        <dbReference type="SAM" id="SignalP"/>
    </source>
</evidence>
<feature type="signal peptide" evidence="1">
    <location>
        <begin position="1"/>
        <end position="18"/>
    </location>
</feature>
<reference evidence="2" key="1">
    <citation type="submission" date="2022-12" db="EMBL/GenBank/DDBJ databases">
        <authorList>
            <person name="Webb A."/>
        </authorList>
    </citation>
    <scope>NUCLEOTIDE SEQUENCE</scope>
    <source>
        <strain evidence="2">Pf2</strain>
    </source>
</reference>
<proteinExistence type="predicted"/>
<name>A0AAV0TDF3_9STRA</name>
<sequence length="285" mass="32434">MLIALALVAWSSANAASAMPKDVIRTTYDFTTSNITYTLASVSNADMESYHIKREKLSSIKKIREGLLKLIDSPEMFKGNPIIKWRDNIVKNLLELQVTKWIHDKLDESKVFEELKLHKTNNDPLNSPVFFQWFNFVEKSYSSDKAYEVILKRVFPYYKSMNALVGALDAAASKKAVAQYLLNYQFDEWKTKNKDAAALLEILGFDSTNDDPFKNPALSAWVDFVKLISSNDLEASKTMLSSLKTVYKDNLDSVLSKGTKTKIDRLKRVAHELQGTERKRQKGST</sequence>
<accession>A0AAV0TDF3</accession>